<reference evidence="3" key="2">
    <citation type="submission" date="2023-11" db="UniProtKB">
        <authorList>
            <consortium name="WormBaseParasite"/>
        </authorList>
    </citation>
    <scope>IDENTIFICATION</scope>
</reference>
<proteinExistence type="predicted"/>
<protein>
    <submittedName>
        <fullName evidence="3">Uncharacterized protein</fullName>
    </submittedName>
</protein>
<feature type="compositionally biased region" description="Basic and acidic residues" evidence="1">
    <location>
        <begin position="55"/>
        <end position="79"/>
    </location>
</feature>
<feature type="region of interest" description="Disordered" evidence="1">
    <location>
        <begin position="55"/>
        <end position="86"/>
    </location>
</feature>
<feature type="region of interest" description="Disordered" evidence="1">
    <location>
        <begin position="98"/>
        <end position="139"/>
    </location>
</feature>
<evidence type="ECO:0000313" key="2">
    <source>
        <dbReference type="Proteomes" id="UP000050795"/>
    </source>
</evidence>
<dbReference type="AlphaFoldDB" id="A0AA85JW83"/>
<feature type="compositionally biased region" description="Basic and acidic residues" evidence="1">
    <location>
        <begin position="104"/>
        <end position="128"/>
    </location>
</feature>
<dbReference type="WBParaSite" id="TREG1_57000.1">
    <property type="protein sequence ID" value="TREG1_57000.1"/>
    <property type="gene ID" value="TREG1_57000"/>
</dbReference>
<reference evidence="2" key="1">
    <citation type="submission" date="2022-06" db="EMBL/GenBank/DDBJ databases">
        <authorList>
            <person name="Berger JAMES D."/>
            <person name="Berger JAMES D."/>
        </authorList>
    </citation>
    <scope>NUCLEOTIDE SEQUENCE [LARGE SCALE GENOMIC DNA]</scope>
</reference>
<keyword evidence="2" id="KW-1185">Reference proteome</keyword>
<dbReference type="Proteomes" id="UP000050795">
    <property type="component" value="Unassembled WGS sequence"/>
</dbReference>
<evidence type="ECO:0000256" key="1">
    <source>
        <dbReference type="SAM" id="MobiDB-lite"/>
    </source>
</evidence>
<evidence type="ECO:0000313" key="3">
    <source>
        <dbReference type="WBParaSite" id="TREG1_57000.1"/>
    </source>
</evidence>
<name>A0AA85JW83_TRIRE</name>
<accession>A0AA85JW83</accession>
<organism evidence="2 3">
    <name type="scientific">Trichobilharzia regenti</name>
    <name type="common">Nasal bird schistosome</name>
    <dbReference type="NCBI Taxonomy" id="157069"/>
    <lineage>
        <taxon>Eukaryota</taxon>
        <taxon>Metazoa</taxon>
        <taxon>Spiralia</taxon>
        <taxon>Lophotrochozoa</taxon>
        <taxon>Platyhelminthes</taxon>
        <taxon>Trematoda</taxon>
        <taxon>Digenea</taxon>
        <taxon>Strigeidida</taxon>
        <taxon>Schistosomatoidea</taxon>
        <taxon>Schistosomatidae</taxon>
        <taxon>Trichobilharzia</taxon>
    </lineage>
</organism>
<sequence>MNTSYLSDAYDSFLNDIKQAKRRNNFSNTHILLNQNLSNTNDEGKNDKREFFNAHENETEYSGEEKDRMSVEEKRQLELDEKEEDEVSWLLNSEEILEDDEITERESVLDEDRASEVEKDVEQGKEGENLPENRQSEFSAEDRRQINLVLRQLERPPCILMPLYYLCRSCCSTLRQYVLKFDFVKSTGIHC</sequence>